<evidence type="ECO:0000256" key="1">
    <source>
        <dbReference type="SAM" id="MobiDB-lite"/>
    </source>
</evidence>
<reference evidence="2" key="1">
    <citation type="submission" date="2021-01" db="EMBL/GenBank/DDBJ databases">
        <authorList>
            <person name="Corre E."/>
            <person name="Pelletier E."/>
            <person name="Niang G."/>
            <person name="Scheremetjew M."/>
            <person name="Finn R."/>
            <person name="Kale V."/>
            <person name="Holt S."/>
            <person name="Cochrane G."/>
            <person name="Meng A."/>
            <person name="Brown T."/>
            <person name="Cohen L."/>
        </authorList>
    </citation>
    <scope>NUCLEOTIDE SEQUENCE</scope>
    <source>
        <strain evidence="2">CCMP3346</strain>
    </source>
</reference>
<dbReference type="AlphaFoldDB" id="A0A7S1JP77"/>
<dbReference type="EMBL" id="HBGB01009207">
    <property type="protein sequence ID" value="CAD9050137.1"/>
    <property type="molecule type" value="Transcribed_RNA"/>
</dbReference>
<feature type="compositionally biased region" description="Basic residues" evidence="1">
    <location>
        <begin position="286"/>
        <end position="296"/>
    </location>
</feature>
<feature type="compositionally biased region" description="Low complexity" evidence="1">
    <location>
        <begin position="250"/>
        <end position="267"/>
    </location>
</feature>
<name>A0A7S1JP77_9ALVE</name>
<proteinExistence type="predicted"/>
<evidence type="ECO:0000313" key="2">
    <source>
        <dbReference type="EMBL" id="CAD9050137.1"/>
    </source>
</evidence>
<feature type="region of interest" description="Disordered" evidence="1">
    <location>
        <begin position="112"/>
        <end position="148"/>
    </location>
</feature>
<sequence length="296" mass="32666">MFLGSFLRQRQPHQFAFRTEHKEAFVCFQHFLYDRSDGQVVISRYAHAVFMNTHGYVAEVSDKNTQLRRSLSSDDLLSAPPSVCPSPIIKPIPGGVSSLDALFLEVEPDTPRLKEGVSGVSSDHPHQQTPSFPPVPRPGPPGHPQLDEAASPLHLADVLSPDANRDDPNTYARKCSISSDVRRHAEVILNFTRTHVCGRLCRELNLPALFHHDSGDPEATFAVMEAALNRKSFDLTTGPAAAEESRDHNGSTQDTSRQQQQGQQQHTSRGHNHGTGCKPFPSPAGRGHHKRKCSIQ</sequence>
<accession>A0A7S1JP77</accession>
<organism evidence="2">
    <name type="scientific">Vitrella brassicaformis</name>
    <dbReference type="NCBI Taxonomy" id="1169539"/>
    <lineage>
        <taxon>Eukaryota</taxon>
        <taxon>Sar</taxon>
        <taxon>Alveolata</taxon>
        <taxon>Colpodellida</taxon>
        <taxon>Vitrellaceae</taxon>
        <taxon>Vitrella</taxon>
    </lineage>
</organism>
<protein>
    <submittedName>
        <fullName evidence="2">Uncharacterized protein</fullName>
    </submittedName>
</protein>
<feature type="compositionally biased region" description="Pro residues" evidence="1">
    <location>
        <begin position="131"/>
        <end position="143"/>
    </location>
</feature>
<feature type="region of interest" description="Disordered" evidence="1">
    <location>
        <begin position="238"/>
        <end position="296"/>
    </location>
</feature>
<gene>
    <name evidence="2" type="ORF">VBRA1451_LOCUS5199</name>
</gene>